<reference evidence="3" key="2">
    <citation type="journal article" date="2023" name="Proc. Natl. Acad. Sci. U.S.A.">
        <title>A global phylogenomic analysis of the shiitake genus Lentinula.</title>
        <authorList>
            <person name="Sierra-Patev S."/>
            <person name="Min B."/>
            <person name="Naranjo-Ortiz M."/>
            <person name="Looney B."/>
            <person name="Konkel Z."/>
            <person name="Slot J.C."/>
            <person name="Sakamoto Y."/>
            <person name="Steenwyk J.L."/>
            <person name="Rokas A."/>
            <person name="Carro J."/>
            <person name="Camarero S."/>
            <person name="Ferreira P."/>
            <person name="Molpeceres G."/>
            <person name="Ruiz-Duenas F.J."/>
            <person name="Serrano A."/>
            <person name="Henrissat B."/>
            <person name="Drula E."/>
            <person name="Hughes K.W."/>
            <person name="Mata J.L."/>
            <person name="Ishikawa N.K."/>
            <person name="Vargas-Isla R."/>
            <person name="Ushijima S."/>
            <person name="Smith C.A."/>
            <person name="Donoghue J."/>
            <person name="Ahrendt S."/>
            <person name="Andreopoulos W."/>
            <person name="He G."/>
            <person name="LaButti K."/>
            <person name="Lipzen A."/>
            <person name="Ng V."/>
            <person name="Riley R."/>
            <person name="Sandor L."/>
            <person name="Barry K."/>
            <person name="Martinez A.T."/>
            <person name="Xiao Y."/>
            <person name="Gibbons J.G."/>
            <person name="Terashima K."/>
            <person name="Grigoriev I.V."/>
            <person name="Hibbett D."/>
        </authorList>
    </citation>
    <scope>NUCLEOTIDE SEQUENCE</scope>
    <source>
        <strain evidence="3">Sp2 HRB7682 ss15</strain>
    </source>
</reference>
<evidence type="ECO:0000313" key="4">
    <source>
        <dbReference type="Proteomes" id="UP001150238"/>
    </source>
</evidence>
<evidence type="ECO:0000256" key="1">
    <source>
        <dbReference type="SAM" id="MobiDB-lite"/>
    </source>
</evidence>
<feature type="domain" description="F-box" evidence="2">
    <location>
        <begin position="101"/>
        <end position="150"/>
    </location>
</feature>
<dbReference type="InterPro" id="IPR001810">
    <property type="entry name" value="F-box_dom"/>
</dbReference>
<proteinExistence type="predicted"/>
<dbReference type="Pfam" id="PF00646">
    <property type="entry name" value="F-box"/>
    <property type="match status" value="1"/>
</dbReference>
<comment type="caution">
    <text evidence="3">The sequence shown here is derived from an EMBL/GenBank/DDBJ whole genome shotgun (WGS) entry which is preliminary data.</text>
</comment>
<reference evidence="3" key="1">
    <citation type="submission" date="2022-08" db="EMBL/GenBank/DDBJ databases">
        <authorList>
            <consortium name="DOE Joint Genome Institute"/>
            <person name="Min B."/>
            <person name="Riley R."/>
            <person name="Sierra-Patev S."/>
            <person name="Naranjo-Ortiz M."/>
            <person name="Looney B."/>
            <person name="Konkel Z."/>
            <person name="Slot J.C."/>
            <person name="Sakamoto Y."/>
            <person name="Steenwyk J.L."/>
            <person name="Rokas A."/>
            <person name="Carro J."/>
            <person name="Camarero S."/>
            <person name="Ferreira P."/>
            <person name="Molpeceres G."/>
            <person name="Ruiz-Duenas F.J."/>
            <person name="Serrano A."/>
            <person name="Henrissat B."/>
            <person name="Drula E."/>
            <person name="Hughes K.W."/>
            <person name="Mata J.L."/>
            <person name="Ishikawa N.K."/>
            <person name="Vargas-Isla R."/>
            <person name="Ushijima S."/>
            <person name="Smith C.A."/>
            <person name="Ahrendt S."/>
            <person name="Andreopoulos W."/>
            <person name="He G."/>
            <person name="Labutti K."/>
            <person name="Lipzen A."/>
            <person name="Ng V."/>
            <person name="Sandor L."/>
            <person name="Barry K."/>
            <person name="Martinez A.T."/>
            <person name="Xiao Y."/>
            <person name="Gibbons J.G."/>
            <person name="Terashima K."/>
            <person name="Hibbett D.S."/>
            <person name="Grigoriev I.V."/>
        </authorList>
    </citation>
    <scope>NUCLEOTIDE SEQUENCE</scope>
    <source>
        <strain evidence="3">Sp2 HRB7682 ss15</strain>
    </source>
</reference>
<feature type="compositionally biased region" description="Basic residues" evidence="1">
    <location>
        <begin position="1"/>
        <end position="10"/>
    </location>
</feature>
<gene>
    <name evidence="3" type="ORF">C8J55DRAFT_46487</name>
</gene>
<dbReference type="Proteomes" id="UP001150238">
    <property type="component" value="Unassembled WGS sequence"/>
</dbReference>
<accession>A0A9W9DSA0</accession>
<evidence type="ECO:0000313" key="3">
    <source>
        <dbReference type="EMBL" id="KAJ4482919.1"/>
    </source>
</evidence>
<dbReference type="PROSITE" id="PS50181">
    <property type="entry name" value="FBOX"/>
    <property type="match status" value="1"/>
</dbReference>
<organism evidence="3 4">
    <name type="scientific">Lentinula lateritia</name>
    <dbReference type="NCBI Taxonomy" id="40482"/>
    <lineage>
        <taxon>Eukaryota</taxon>
        <taxon>Fungi</taxon>
        <taxon>Dikarya</taxon>
        <taxon>Basidiomycota</taxon>
        <taxon>Agaricomycotina</taxon>
        <taxon>Agaricomycetes</taxon>
        <taxon>Agaricomycetidae</taxon>
        <taxon>Agaricales</taxon>
        <taxon>Marasmiineae</taxon>
        <taxon>Omphalotaceae</taxon>
        <taxon>Lentinula</taxon>
    </lineage>
</organism>
<feature type="region of interest" description="Disordered" evidence="1">
    <location>
        <begin position="1"/>
        <end position="72"/>
    </location>
</feature>
<evidence type="ECO:0000259" key="2">
    <source>
        <dbReference type="PROSITE" id="PS50181"/>
    </source>
</evidence>
<dbReference type="SUPFAM" id="SSF81383">
    <property type="entry name" value="F-box domain"/>
    <property type="match status" value="1"/>
</dbReference>
<feature type="compositionally biased region" description="Polar residues" evidence="1">
    <location>
        <begin position="13"/>
        <end position="23"/>
    </location>
</feature>
<dbReference type="InterPro" id="IPR036047">
    <property type="entry name" value="F-box-like_dom_sf"/>
</dbReference>
<protein>
    <recommendedName>
        <fullName evidence="2">F-box domain-containing protein</fullName>
    </recommendedName>
</protein>
<sequence>MTRRSLRIAKKLSVTTRESTAQAGASRIPSENADHPLSQVARSAHSNRKRPKFNNDGPENSDDDDNYRNESNYTQIKRNKRRRTKMPDEFRGVRGKLGLLEKLARDVPLDIMFEIFCYLEPNDLINLARTTRDLRGILMSKSSELIWRTARSNLDGLPPLPKDLSEPQYADLLFCTHCYFCSKKGACEPPFWSFRTRCCRACAVQTFPQLYSLKRTQPRDYRDANILPREVISPVTRIGGKSTTVRHIGHLALAQRLRAEYDALSKEEDIDIWIALKMEEQEAVREHGRLCQEWYVTMLENRQEELLEERKQMIFKKLEEIGLREEVEIMINSPQSHLFLRHDSVNQSKQLTEQVWRKIEPDLVKVLSDHRQRRIVEETKVSARQRYVLLEKVYNSFTSGADLREPFPLVGGVLGRRFFWGLVWGAPRGTILTKDFFSSQLAQFLPTFIQHWRPAKILELVSIMEKDMPRFKTSDLYLATTVFDCKRCRRKLQFPEMSYHECCLEPRLSRNSRIRVYIQFFDHDDPKGPWNSSQLLFDKLASETMKAIVEVCNLDPKTTTTQDLYAANPLAECSTCDQSNHWRNSGRLFMRFKELLVHKFTDHYPIKPHEYTVNSFGGEIEAIVKREPFNLSYLRCIHCHVQVGNKARNICKHLEESHGIMFDKSSESRYYPPNQTLQLFQDHWYWNPRVAIPYRITYPNFRYKRPATTL</sequence>
<dbReference type="EMBL" id="JANVFS010000013">
    <property type="protein sequence ID" value="KAJ4482919.1"/>
    <property type="molecule type" value="Genomic_DNA"/>
</dbReference>
<name>A0A9W9DSA0_9AGAR</name>
<dbReference type="AlphaFoldDB" id="A0A9W9DSA0"/>